<evidence type="ECO:0000313" key="22">
    <source>
        <dbReference type="Proteomes" id="UP001303760"/>
    </source>
</evidence>
<comment type="function">
    <text evidence="18">The pyruvate dehydrogenase complex catalyzes the overall conversion of pyruvate to acetyl-CoA and CO(2).</text>
</comment>
<dbReference type="InterPro" id="IPR000977">
    <property type="entry name" value="DNA_ligase_ATP-dep"/>
</dbReference>
<dbReference type="PANTHER" id="PTHR45674">
    <property type="entry name" value="DNA LIGASE 1/3 FAMILY MEMBER"/>
    <property type="match status" value="1"/>
</dbReference>
<dbReference type="SUPFAM" id="SSF117018">
    <property type="entry name" value="ATP-dependent DNA ligase DNA-binding domain"/>
    <property type="match status" value="1"/>
</dbReference>
<dbReference type="EMBL" id="MU860018">
    <property type="protein sequence ID" value="KAK4241707.1"/>
    <property type="molecule type" value="Genomic_DNA"/>
</dbReference>
<dbReference type="InterPro" id="IPR012340">
    <property type="entry name" value="NA-bd_OB-fold"/>
</dbReference>
<dbReference type="GO" id="GO:1903461">
    <property type="term" value="P:Okazaki fragment processing involved in mitotic DNA replication"/>
    <property type="evidence" value="ECO:0007669"/>
    <property type="project" value="TreeGrafter"/>
</dbReference>
<dbReference type="FunFam" id="3.30.470.30:FF:000016">
    <property type="entry name" value="DNA ligase"/>
    <property type="match status" value="1"/>
</dbReference>
<evidence type="ECO:0000256" key="11">
    <source>
        <dbReference type="ARBA" id="ARBA00023172"/>
    </source>
</evidence>
<dbReference type="GO" id="GO:0003910">
    <property type="term" value="F:DNA ligase (ATP) activity"/>
    <property type="evidence" value="ECO:0007669"/>
    <property type="project" value="UniProtKB-EC"/>
</dbReference>
<dbReference type="Pfam" id="PF01068">
    <property type="entry name" value="DNA_ligase_A_M"/>
    <property type="match status" value="1"/>
</dbReference>
<feature type="compositionally biased region" description="Polar residues" evidence="19">
    <location>
        <begin position="463"/>
        <end position="472"/>
    </location>
</feature>
<dbReference type="InterPro" id="IPR012309">
    <property type="entry name" value="DNA_ligase_ATP-dep_C"/>
</dbReference>
<accession>A0AAN7CI27</accession>
<evidence type="ECO:0000256" key="6">
    <source>
        <dbReference type="ARBA" id="ARBA00022741"/>
    </source>
</evidence>
<dbReference type="SUPFAM" id="SSF52518">
    <property type="entry name" value="Thiamin diphosphate-binding fold (THDP-binding)"/>
    <property type="match status" value="1"/>
</dbReference>
<dbReference type="FunFam" id="1.10.3260.10:FF:000004">
    <property type="entry name" value="DNA ligase"/>
    <property type="match status" value="1"/>
</dbReference>
<reference evidence="21" key="1">
    <citation type="journal article" date="2023" name="Mol. Phylogenet. Evol.">
        <title>Genome-scale phylogeny and comparative genomics of the fungal order Sordariales.</title>
        <authorList>
            <person name="Hensen N."/>
            <person name="Bonometti L."/>
            <person name="Westerberg I."/>
            <person name="Brannstrom I.O."/>
            <person name="Guillou S."/>
            <person name="Cros-Aarteil S."/>
            <person name="Calhoun S."/>
            <person name="Haridas S."/>
            <person name="Kuo A."/>
            <person name="Mondo S."/>
            <person name="Pangilinan J."/>
            <person name="Riley R."/>
            <person name="LaButti K."/>
            <person name="Andreopoulos B."/>
            <person name="Lipzen A."/>
            <person name="Chen C."/>
            <person name="Yan M."/>
            <person name="Daum C."/>
            <person name="Ng V."/>
            <person name="Clum A."/>
            <person name="Steindorff A."/>
            <person name="Ohm R.A."/>
            <person name="Martin F."/>
            <person name="Silar P."/>
            <person name="Natvig D.O."/>
            <person name="Lalanne C."/>
            <person name="Gautier V."/>
            <person name="Ament-Velasquez S.L."/>
            <person name="Kruys A."/>
            <person name="Hutchinson M.I."/>
            <person name="Powell A.J."/>
            <person name="Barry K."/>
            <person name="Miller A.N."/>
            <person name="Grigoriev I.V."/>
            <person name="Debuchy R."/>
            <person name="Gladieux P."/>
            <person name="Hiltunen Thoren M."/>
            <person name="Johannesson H."/>
        </authorList>
    </citation>
    <scope>NUCLEOTIDE SEQUENCE</scope>
    <source>
        <strain evidence="21">CBS 532.94</strain>
    </source>
</reference>
<dbReference type="Pfam" id="PF04679">
    <property type="entry name" value="DNA_ligase_A_C"/>
    <property type="match status" value="1"/>
</dbReference>
<dbReference type="GO" id="GO:0006281">
    <property type="term" value="P:DNA repair"/>
    <property type="evidence" value="ECO:0007669"/>
    <property type="project" value="UniProtKB-KW"/>
</dbReference>
<keyword evidence="4" id="KW-0132">Cell division</keyword>
<feature type="compositionally biased region" description="Acidic residues" evidence="19">
    <location>
        <begin position="591"/>
        <end position="611"/>
    </location>
</feature>
<dbReference type="SUPFAM" id="SSF56091">
    <property type="entry name" value="DNA ligase/mRNA capping enzyme, catalytic domain"/>
    <property type="match status" value="1"/>
</dbReference>
<evidence type="ECO:0000256" key="7">
    <source>
        <dbReference type="ARBA" id="ARBA00022763"/>
    </source>
</evidence>
<sequence length="1301" mass="143917">MFSRAVRLSRAAPIRAAQRTQTASIAARRTVTTNAASAQVDKSSIPQSDDEPFQIRLSDESFETYELDPPPYTLEVTKKQLKQMYYDMVVVRQMEMAADRLYKEKKIRGFCHLSTGQEAVAVGIEHAIEKTDDVITSYRCHGFAYMRGGTVRSIIGELLGRREGIAYGKGGSMHMFTKGFYGGNGIVGAQVPVGAGLAFAQKYTGGKKATVILYGDGASNQGQVFEAFNMAKLWKLPALFGCENNKYGMGTSAARSSALTDYYKRGQYIPGLKVNGMDVLAVKAAVQYGKQWTVEDNGPLVLEYVTYRYGGHSMSDPGTTYRTREEIQRMRSTNDPIAGLKQHILDWGVAQEDELKGLDKEARNHVSEEVAAAEAMAPPEPTPKILFEDIYVRGTEPQFIREPLSYLGASEKRATRDGAQAGDVRVRQVGPDHFGVGNTMRKECKFFAQANGAKAKAAPAQQTRLSFSTKGNSEADKEDSEALREKEPEELTESATETRRKRGQPPKAVRIAAKKKSKMEVVEDDDAEVAAPASKRLRRGRKVVEDEEDDEVMEDAPEPETNEAKGSPSPKSKSPRKSEPEPAAVMKAEAEDTPESASEVEDEELQDEEEKPEVAEKARQTVQASLKSDVKHPYPDWKPGEPVPYAALCKTFSLIELTSKRLEIMAHCSLFLRQVLRLTPEDLLPTVLLMINKLAPDYAGIELGIGESLIMKAIGETTGRSLAVIKQDQKEIGDLGLVAVKSRSTQPTMFKPKPLTVRGVHKGLMGIATVTGNGAQGRKVDGIKKLLSAADANGTGKVDITKDKGGPSEAKYIIRFLEGKLRLGLAEKTVIVSLAQAVVAHEAAKKGEVPSTSDIEKGESILKTVYSELPSYDVIIPAMVEHGIMNLREHCKLRPGVPLKPMLAKPTKAITEVLDRFEGQTFTCEYKYDGERAQIHYVAKDTDEELSQSASNATKEVGRGVAAIFSRNSEDLSKKYPDILAKLPTWVKEDTKSFVLDCESVAWDVQEKKVLPFQQLMTRKKKDVKVEDVKVKVCVFAFDLLYLNGEAVVKKPLRERRELLYKAFQSVEGEFAFATAMNGQELDEIQTFLDESVKASCEGLMVKMLDGEESGYEPSKRSRNWLKIKKDYLSGIGDSLDLVVLGAYHGKGKRTSVYGAFLLACYNPSTETYETVCNIGTGFSEAMLEELHASLSQIVIDRPKPFYAHSSGGQHQPDVWFEPRYVWEVKTADLTLSPRYKAGMKEGVDPSGEKGISLRFPRFIKVRDDKKPDEATTSRQVAEMYRKQESVNKSKGPAVDDDFEY</sequence>
<evidence type="ECO:0000256" key="5">
    <source>
        <dbReference type="ARBA" id="ARBA00022705"/>
    </source>
</evidence>
<dbReference type="Gene3D" id="2.40.50.140">
    <property type="entry name" value="Nucleic acid-binding proteins"/>
    <property type="match status" value="1"/>
</dbReference>
<keyword evidence="13" id="KW-0131">Cell cycle</keyword>
<keyword evidence="5" id="KW-0235">DNA replication</keyword>
<dbReference type="GO" id="GO:0005739">
    <property type="term" value="C:mitochondrion"/>
    <property type="evidence" value="ECO:0007669"/>
    <property type="project" value="TreeGrafter"/>
</dbReference>
<dbReference type="PROSITE" id="PS50160">
    <property type="entry name" value="DNA_LIGASE_A3"/>
    <property type="match status" value="1"/>
</dbReference>
<dbReference type="PANTHER" id="PTHR45674:SF4">
    <property type="entry name" value="DNA LIGASE 1"/>
    <property type="match status" value="1"/>
</dbReference>
<evidence type="ECO:0000256" key="17">
    <source>
        <dbReference type="RuleBase" id="RU004196"/>
    </source>
</evidence>
<keyword evidence="8 16" id="KW-0067">ATP-binding</keyword>
<gene>
    <name evidence="21" type="ORF">C8A03DRAFT_40927</name>
</gene>
<dbReference type="InterPro" id="IPR001017">
    <property type="entry name" value="DH_E1"/>
</dbReference>
<evidence type="ECO:0000256" key="16">
    <source>
        <dbReference type="RuleBase" id="RU000617"/>
    </source>
</evidence>
<dbReference type="FunFam" id="3.40.50.970:FF:000013">
    <property type="entry name" value="Pyruvate dehydrogenase E1 component subunit alpha"/>
    <property type="match status" value="1"/>
</dbReference>
<evidence type="ECO:0000313" key="21">
    <source>
        <dbReference type="EMBL" id="KAK4241707.1"/>
    </source>
</evidence>
<protein>
    <recommendedName>
        <fullName evidence="16 18">Multifunctional fusion protein</fullName>
    </recommendedName>
    <domain>
        <recommendedName>
            <fullName evidence="16">DNA ligase</fullName>
            <ecNumber evidence="16">6.5.1.1</ecNumber>
        </recommendedName>
    </domain>
    <domain>
        <recommendedName>
            <fullName evidence="18">Pyruvate dehydrogenase E1 component subunit alpha</fullName>
            <ecNumber evidence="18">1.2.4.1</ecNumber>
        </recommendedName>
    </domain>
</protein>
<keyword evidence="22" id="KW-1185">Reference proteome</keyword>
<dbReference type="Gene3D" id="3.40.50.970">
    <property type="match status" value="1"/>
</dbReference>
<dbReference type="GO" id="GO:0003677">
    <property type="term" value="F:DNA binding"/>
    <property type="evidence" value="ECO:0007669"/>
    <property type="project" value="InterPro"/>
</dbReference>
<keyword evidence="9 18" id="KW-0560">Oxidoreductase</keyword>
<reference evidence="21" key="2">
    <citation type="submission" date="2023-05" db="EMBL/GenBank/DDBJ databases">
        <authorList>
            <consortium name="Lawrence Berkeley National Laboratory"/>
            <person name="Steindorff A."/>
            <person name="Hensen N."/>
            <person name="Bonometti L."/>
            <person name="Westerberg I."/>
            <person name="Brannstrom I.O."/>
            <person name="Guillou S."/>
            <person name="Cros-Aarteil S."/>
            <person name="Calhoun S."/>
            <person name="Haridas S."/>
            <person name="Kuo A."/>
            <person name="Mondo S."/>
            <person name="Pangilinan J."/>
            <person name="Riley R."/>
            <person name="Labutti K."/>
            <person name="Andreopoulos B."/>
            <person name="Lipzen A."/>
            <person name="Chen C."/>
            <person name="Yanf M."/>
            <person name="Daum C."/>
            <person name="Ng V."/>
            <person name="Clum A."/>
            <person name="Ohm R."/>
            <person name="Martin F."/>
            <person name="Silar P."/>
            <person name="Natvig D."/>
            <person name="Lalanne C."/>
            <person name="Gautier V."/>
            <person name="Ament-Velasquez S.L."/>
            <person name="Kruys A."/>
            <person name="Hutchinson M.I."/>
            <person name="Powell A.J."/>
            <person name="Barry K."/>
            <person name="Miller A.N."/>
            <person name="Grigoriev I.V."/>
            <person name="Debuchy R."/>
            <person name="Gladieux P."/>
            <person name="Thoren M.H."/>
            <person name="Johannesson H."/>
        </authorList>
    </citation>
    <scope>NUCLEOTIDE SEQUENCE</scope>
    <source>
        <strain evidence="21">CBS 532.94</strain>
    </source>
</reference>
<evidence type="ECO:0000256" key="9">
    <source>
        <dbReference type="ARBA" id="ARBA00023002"/>
    </source>
</evidence>
<dbReference type="Proteomes" id="UP001303760">
    <property type="component" value="Unassembled WGS sequence"/>
</dbReference>
<keyword evidence="12 16" id="KW-0234">DNA repair</keyword>
<dbReference type="InterPro" id="IPR012310">
    <property type="entry name" value="DNA_ligase_ATP-dep_cent"/>
</dbReference>
<evidence type="ECO:0000256" key="4">
    <source>
        <dbReference type="ARBA" id="ARBA00022618"/>
    </source>
</evidence>
<comment type="similarity">
    <text evidence="2 17">Belongs to the ATP-dependent DNA ligase family.</text>
</comment>
<dbReference type="NCBIfam" id="TIGR00574">
    <property type="entry name" value="dnl1"/>
    <property type="match status" value="1"/>
</dbReference>
<dbReference type="CDD" id="cd07900">
    <property type="entry name" value="Adenylation_DNA_ligase_I_Euk"/>
    <property type="match status" value="1"/>
</dbReference>
<evidence type="ECO:0000256" key="12">
    <source>
        <dbReference type="ARBA" id="ARBA00023204"/>
    </source>
</evidence>
<comment type="cofactor">
    <cofactor evidence="1 18">
        <name>thiamine diphosphate</name>
        <dbReference type="ChEBI" id="CHEBI:58937"/>
    </cofactor>
</comment>
<evidence type="ECO:0000256" key="13">
    <source>
        <dbReference type="ARBA" id="ARBA00023306"/>
    </source>
</evidence>
<evidence type="ECO:0000259" key="20">
    <source>
        <dbReference type="PROSITE" id="PS50160"/>
    </source>
</evidence>
<evidence type="ECO:0000256" key="1">
    <source>
        <dbReference type="ARBA" id="ARBA00001964"/>
    </source>
</evidence>
<comment type="catalytic activity">
    <reaction evidence="18">
        <text>N(6)-[(R)-lipoyl]-L-lysyl-[protein] + pyruvate + H(+) = N(6)-[(R)-S(8)-acetyldihydrolipoyl]-L-lysyl-[protein] + CO2</text>
        <dbReference type="Rhea" id="RHEA:19189"/>
        <dbReference type="Rhea" id="RHEA-COMP:10474"/>
        <dbReference type="Rhea" id="RHEA-COMP:10478"/>
        <dbReference type="ChEBI" id="CHEBI:15361"/>
        <dbReference type="ChEBI" id="CHEBI:15378"/>
        <dbReference type="ChEBI" id="CHEBI:16526"/>
        <dbReference type="ChEBI" id="CHEBI:83099"/>
        <dbReference type="ChEBI" id="CHEBI:83111"/>
        <dbReference type="EC" id="1.2.4.1"/>
    </reaction>
</comment>
<dbReference type="PROSITE" id="PS00697">
    <property type="entry name" value="DNA_LIGASE_A1"/>
    <property type="match status" value="1"/>
</dbReference>
<dbReference type="InterPro" id="IPR036599">
    <property type="entry name" value="DNA_ligase_N_sf"/>
</dbReference>
<name>A0AAN7CI27_9PEZI</name>
<dbReference type="InterPro" id="IPR029061">
    <property type="entry name" value="THDP-binding"/>
</dbReference>
<comment type="catalytic activity">
    <reaction evidence="15 16">
        <text>ATP + (deoxyribonucleotide)n-3'-hydroxyl + 5'-phospho-(deoxyribonucleotide)m = (deoxyribonucleotide)n+m + AMP + diphosphate.</text>
        <dbReference type="EC" id="6.5.1.1"/>
    </reaction>
</comment>
<comment type="caution">
    <text evidence="21">The sequence shown here is derived from an EMBL/GenBank/DDBJ whole genome shotgun (WGS) entry which is preliminary data.</text>
</comment>
<evidence type="ECO:0000256" key="15">
    <source>
        <dbReference type="ARBA" id="ARBA00034003"/>
    </source>
</evidence>
<dbReference type="InterPro" id="IPR016059">
    <property type="entry name" value="DNA_ligase_ATP-dep_CS"/>
</dbReference>
<proteinExistence type="inferred from homology"/>
<dbReference type="EC" id="1.2.4.1" evidence="18"/>
<dbReference type="Pfam" id="PF00676">
    <property type="entry name" value="E1_dh"/>
    <property type="match status" value="1"/>
</dbReference>
<dbReference type="Gene3D" id="3.30.470.30">
    <property type="entry name" value="DNA ligase/mRNA capping enzyme"/>
    <property type="match status" value="1"/>
</dbReference>
<dbReference type="InterPro" id="IPR017597">
    <property type="entry name" value="Pyrv_DH_E1_asu_subgrp-y"/>
</dbReference>
<dbReference type="NCBIfam" id="TIGR03182">
    <property type="entry name" value="PDH_E1_alph_y"/>
    <property type="match status" value="1"/>
</dbReference>
<evidence type="ECO:0000256" key="3">
    <source>
        <dbReference type="ARBA" id="ARBA00022598"/>
    </source>
</evidence>
<evidence type="ECO:0000256" key="10">
    <source>
        <dbReference type="ARBA" id="ARBA00023052"/>
    </source>
</evidence>
<keyword evidence="7 16" id="KW-0227">DNA damage</keyword>
<keyword evidence="14 18" id="KW-0670">Pyruvate</keyword>
<dbReference type="Gene3D" id="1.10.3260.10">
    <property type="entry name" value="DNA ligase, ATP-dependent, N-terminal domain"/>
    <property type="match status" value="1"/>
</dbReference>
<dbReference type="GO" id="GO:0071897">
    <property type="term" value="P:DNA biosynthetic process"/>
    <property type="evidence" value="ECO:0007669"/>
    <property type="project" value="InterPro"/>
</dbReference>
<dbReference type="GO" id="GO:0004739">
    <property type="term" value="F:pyruvate dehydrogenase (acetyl-transferring) activity"/>
    <property type="evidence" value="ECO:0007669"/>
    <property type="project" value="UniProtKB-UniRule"/>
</dbReference>
<dbReference type="CDD" id="cd07969">
    <property type="entry name" value="OBF_DNA_ligase_I"/>
    <property type="match status" value="1"/>
</dbReference>
<dbReference type="GO" id="GO:0005634">
    <property type="term" value="C:nucleus"/>
    <property type="evidence" value="ECO:0007669"/>
    <property type="project" value="TreeGrafter"/>
</dbReference>
<keyword evidence="6 16" id="KW-0547">Nucleotide-binding</keyword>
<evidence type="ECO:0000256" key="2">
    <source>
        <dbReference type="ARBA" id="ARBA00007572"/>
    </source>
</evidence>
<evidence type="ECO:0000256" key="14">
    <source>
        <dbReference type="ARBA" id="ARBA00023317"/>
    </source>
</evidence>
<feature type="region of interest" description="Disordered" evidence="19">
    <location>
        <begin position="455"/>
        <end position="635"/>
    </location>
</feature>
<dbReference type="Pfam" id="PF04675">
    <property type="entry name" value="DNA_ligase_A_N"/>
    <property type="match status" value="1"/>
</dbReference>
<evidence type="ECO:0000256" key="8">
    <source>
        <dbReference type="ARBA" id="ARBA00022840"/>
    </source>
</evidence>
<dbReference type="GO" id="GO:0051301">
    <property type="term" value="P:cell division"/>
    <property type="evidence" value="ECO:0007669"/>
    <property type="project" value="UniProtKB-KW"/>
</dbReference>
<dbReference type="FunFam" id="2.40.50.140:FF:000062">
    <property type="entry name" value="DNA ligase"/>
    <property type="match status" value="1"/>
</dbReference>
<keyword evidence="3 16" id="KW-0436">Ligase</keyword>
<organism evidence="21 22">
    <name type="scientific">Achaetomium macrosporum</name>
    <dbReference type="NCBI Taxonomy" id="79813"/>
    <lineage>
        <taxon>Eukaryota</taxon>
        <taxon>Fungi</taxon>
        <taxon>Dikarya</taxon>
        <taxon>Ascomycota</taxon>
        <taxon>Pezizomycotina</taxon>
        <taxon>Sordariomycetes</taxon>
        <taxon>Sordariomycetidae</taxon>
        <taxon>Sordariales</taxon>
        <taxon>Chaetomiaceae</taxon>
        <taxon>Achaetomium</taxon>
    </lineage>
</organism>
<keyword evidence="10 18" id="KW-0786">Thiamine pyrophosphate</keyword>
<dbReference type="PROSITE" id="PS00333">
    <property type="entry name" value="DNA_LIGASE_A2"/>
    <property type="match status" value="1"/>
</dbReference>
<feature type="compositionally biased region" description="Basic and acidic residues" evidence="19">
    <location>
        <begin position="480"/>
        <end position="489"/>
    </location>
</feature>
<dbReference type="GO" id="GO:0006310">
    <property type="term" value="P:DNA recombination"/>
    <property type="evidence" value="ECO:0007669"/>
    <property type="project" value="UniProtKB-KW"/>
</dbReference>
<dbReference type="EC" id="6.5.1.1" evidence="16"/>
<dbReference type="GO" id="GO:0006086">
    <property type="term" value="P:pyruvate decarboxylation to acetyl-CoA"/>
    <property type="evidence" value="ECO:0007669"/>
    <property type="project" value="InterPro"/>
</dbReference>
<dbReference type="InterPro" id="IPR012308">
    <property type="entry name" value="DNA_ligase_ATP-dep_N"/>
</dbReference>
<dbReference type="SUPFAM" id="SSF50249">
    <property type="entry name" value="Nucleic acid-binding proteins"/>
    <property type="match status" value="1"/>
</dbReference>
<dbReference type="InterPro" id="IPR050191">
    <property type="entry name" value="ATP-dep_DNA_ligase"/>
</dbReference>
<dbReference type="CDD" id="cd02000">
    <property type="entry name" value="TPP_E1_PDC_ADC_BCADC"/>
    <property type="match status" value="1"/>
</dbReference>
<dbReference type="GO" id="GO:0005524">
    <property type="term" value="F:ATP binding"/>
    <property type="evidence" value="ECO:0007669"/>
    <property type="project" value="UniProtKB-KW"/>
</dbReference>
<feature type="compositionally biased region" description="Acidic residues" evidence="19">
    <location>
        <begin position="545"/>
        <end position="561"/>
    </location>
</feature>
<evidence type="ECO:0000256" key="19">
    <source>
        <dbReference type="SAM" id="MobiDB-lite"/>
    </source>
</evidence>
<keyword evidence="11 16" id="KW-0233">DNA recombination</keyword>
<feature type="region of interest" description="Disordered" evidence="19">
    <location>
        <begin position="1265"/>
        <end position="1301"/>
    </location>
</feature>
<feature type="domain" description="ATP-dependent DNA ligase family profile" evidence="20">
    <location>
        <begin position="1026"/>
        <end position="1163"/>
    </location>
</feature>
<evidence type="ECO:0000256" key="18">
    <source>
        <dbReference type="RuleBase" id="RU361139"/>
    </source>
</evidence>